<dbReference type="EMBL" id="RXNT01000019">
    <property type="protein sequence ID" value="RTR27374.1"/>
    <property type="molecule type" value="Genomic_DNA"/>
</dbReference>
<dbReference type="Proteomes" id="UP000271374">
    <property type="component" value="Unassembled WGS sequence"/>
</dbReference>
<dbReference type="Pfam" id="PF10702">
    <property type="entry name" value="DUF2507"/>
    <property type="match status" value="1"/>
</dbReference>
<sequence>MTEINTSEIVIQTESDSVPVFGYELIREILLPNILGKETSAILYWAGKDLARKFPLQSMNEIIDFFQKAGWGHLTILNEAKNELEVELTSILTSEGSKKKDTSTFQLEAGFLAQQIEFQKDVIAECYEHPKKRAKKIIFTIKWDRKDPVD</sequence>
<dbReference type="InterPro" id="IPR019642">
    <property type="entry name" value="DUF2507"/>
</dbReference>
<name>A0A3S0I4R5_9BACI</name>
<keyword evidence="2" id="KW-1185">Reference proteome</keyword>
<dbReference type="InterPro" id="IPR024096">
    <property type="entry name" value="NO_sig/Golgi_transp_ligand-bd"/>
</dbReference>
<dbReference type="RefSeq" id="WP_126410445.1">
    <property type="nucleotide sequence ID" value="NZ_RXNT01000019.1"/>
</dbReference>
<dbReference type="SUPFAM" id="SSF111126">
    <property type="entry name" value="Ligand-binding domain in the NO signalling and Golgi transport"/>
    <property type="match status" value="1"/>
</dbReference>
<organism evidence="1 2">
    <name type="scientific">Bacillus yapensis</name>
    <dbReference type="NCBI Taxonomy" id="2492960"/>
    <lineage>
        <taxon>Bacteria</taxon>
        <taxon>Bacillati</taxon>
        <taxon>Bacillota</taxon>
        <taxon>Bacilli</taxon>
        <taxon>Bacillales</taxon>
        <taxon>Bacillaceae</taxon>
        <taxon>Bacillus</taxon>
    </lineage>
</organism>
<evidence type="ECO:0000313" key="1">
    <source>
        <dbReference type="EMBL" id="RTR27374.1"/>
    </source>
</evidence>
<protein>
    <submittedName>
        <fullName evidence="1">DUF2507 domain-containing protein</fullName>
    </submittedName>
</protein>
<proteinExistence type="predicted"/>
<reference evidence="1 2" key="1">
    <citation type="submission" date="2018-12" db="EMBL/GenBank/DDBJ databases">
        <title>Bacillus yapensis draft genome sequence.</title>
        <authorList>
            <person name="Yu L."/>
            <person name="Xu X."/>
            <person name="Tang X."/>
        </authorList>
    </citation>
    <scope>NUCLEOTIDE SEQUENCE [LARGE SCALE GENOMIC DNA]</scope>
    <source>
        <strain evidence="1 2">XXST-01</strain>
    </source>
</reference>
<accession>A0A3S0I4R5</accession>
<comment type="caution">
    <text evidence="1">The sequence shown here is derived from an EMBL/GenBank/DDBJ whole genome shotgun (WGS) entry which is preliminary data.</text>
</comment>
<dbReference type="OrthoDB" id="2965348at2"/>
<evidence type="ECO:0000313" key="2">
    <source>
        <dbReference type="Proteomes" id="UP000271374"/>
    </source>
</evidence>
<dbReference type="Gene3D" id="3.30.1380.20">
    <property type="entry name" value="Trafficking protein particle complex subunit 3"/>
    <property type="match status" value="1"/>
</dbReference>
<gene>
    <name evidence="1" type="ORF">EKG37_19460</name>
</gene>
<dbReference type="AlphaFoldDB" id="A0A3S0I4R5"/>